<gene>
    <name evidence="2" type="ORF">GCM10010531_12970</name>
</gene>
<protein>
    <submittedName>
        <fullName evidence="2">Uncharacterized protein</fullName>
    </submittedName>
</protein>
<keyword evidence="1" id="KW-0812">Transmembrane</keyword>
<dbReference type="EMBL" id="BAAAVV010000002">
    <property type="protein sequence ID" value="GAA3162528.1"/>
    <property type="molecule type" value="Genomic_DNA"/>
</dbReference>
<feature type="transmembrane region" description="Helical" evidence="1">
    <location>
        <begin position="35"/>
        <end position="53"/>
    </location>
</feature>
<evidence type="ECO:0000313" key="3">
    <source>
        <dbReference type="Proteomes" id="UP001499924"/>
    </source>
</evidence>
<dbReference type="Pfam" id="PF19684">
    <property type="entry name" value="DUF6186"/>
    <property type="match status" value="1"/>
</dbReference>
<feature type="transmembrane region" description="Helical" evidence="1">
    <location>
        <begin position="65"/>
        <end position="84"/>
    </location>
</feature>
<dbReference type="InterPro" id="IPR046177">
    <property type="entry name" value="DUF6186"/>
</dbReference>
<organism evidence="2 3">
    <name type="scientific">Blastococcus jejuensis</name>
    <dbReference type="NCBI Taxonomy" id="351224"/>
    <lineage>
        <taxon>Bacteria</taxon>
        <taxon>Bacillati</taxon>
        <taxon>Actinomycetota</taxon>
        <taxon>Actinomycetes</taxon>
        <taxon>Geodermatophilales</taxon>
        <taxon>Geodermatophilaceae</taxon>
        <taxon>Blastococcus</taxon>
    </lineage>
</organism>
<keyword evidence="1" id="KW-1133">Transmembrane helix</keyword>
<evidence type="ECO:0000256" key="1">
    <source>
        <dbReference type="SAM" id="Phobius"/>
    </source>
</evidence>
<sequence length="172" mass="17479">MAASAAPAWARAVAVGCAVLCGVVVGIAGELSAGALVAVGIAAAVVVTIGLRRRAGAAARPVGRAGLPWLAWLAAPAAWEAVALADDRTPTLSDLLDPVLAQPAVRAAATLCWLAAGAWLVRRPALTLRVVPAPRRRIAPLPEAVAAAMRTASGRVAVLLAWSWIGVHFLAR</sequence>
<accession>A0ABP6NYY7</accession>
<name>A0ABP6NYY7_9ACTN</name>
<reference evidence="3" key="1">
    <citation type="journal article" date="2019" name="Int. J. Syst. Evol. Microbiol.">
        <title>The Global Catalogue of Microorganisms (GCM) 10K type strain sequencing project: providing services to taxonomists for standard genome sequencing and annotation.</title>
        <authorList>
            <consortium name="The Broad Institute Genomics Platform"/>
            <consortium name="The Broad Institute Genome Sequencing Center for Infectious Disease"/>
            <person name="Wu L."/>
            <person name="Ma J."/>
        </authorList>
    </citation>
    <scope>NUCLEOTIDE SEQUENCE [LARGE SCALE GENOMIC DNA]</scope>
    <source>
        <strain evidence="3">JCM 15614</strain>
    </source>
</reference>
<dbReference type="RefSeq" id="WP_344687865.1">
    <property type="nucleotide sequence ID" value="NZ_BAAAVV010000002.1"/>
</dbReference>
<comment type="caution">
    <text evidence="2">The sequence shown here is derived from an EMBL/GenBank/DDBJ whole genome shotgun (WGS) entry which is preliminary data.</text>
</comment>
<evidence type="ECO:0000313" key="2">
    <source>
        <dbReference type="EMBL" id="GAA3162528.1"/>
    </source>
</evidence>
<feature type="transmembrane region" description="Helical" evidence="1">
    <location>
        <begin position="104"/>
        <end position="121"/>
    </location>
</feature>
<keyword evidence="1" id="KW-0472">Membrane</keyword>
<feature type="transmembrane region" description="Helical" evidence="1">
    <location>
        <begin position="12"/>
        <end position="29"/>
    </location>
</feature>
<dbReference type="Proteomes" id="UP001499924">
    <property type="component" value="Unassembled WGS sequence"/>
</dbReference>
<keyword evidence="3" id="KW-1185">Reference proteome</keyword>
<proteinExistence type="predicted"/>